<evidence type="ECO:0000313" key="5">
    <source>
        <dbReference type="Proteomes" id="UP000603865"/>
    </source>
</evidence>
<accession>A0A918KW43</accession>
<dbReference type="InterPro" id="IPR016181">
    <property type="entry name" value="Acyl_CoA_acyltransferase"/>
</dbReference>
<reference evidence="4" key="1">
    <citation type="journal article" date="2014" name="Int. J. Syst. Evol. Microbiol.">
        <title>Complete genome sequence of Corynebacterium casei LMG S-19264T (=DSM 44701T), isolated from a smear-ripened cheese.</title>
        <authorList>
            <consortium name="US DOE Joint Genome Institute (JGI-PGF)"/>
            <person name="Walter F."/>
            <person name="Albersmeier A."/>
            <person name="Kalinowski J."/>
            <person name="Ruckert C."/>
        </authorList>
    </citation>
    <scope>NUCLEOTIDE SEQUENCE</scope>
    <source>
        <strain evidence="4">JCM 31311</strain>
    </source>
</reference>
<gene>
    <name evidence="4" type="ORF">GCM10008957_52870</name>
</gene>
<feature type="domain" description="N-acetyltransferase" evidence="3">
    <location>
        <begin position="1"/>
        <end position="133"/>
    </location>
</feature>
<dbReference type="AlphaFoldDB" id="A0A918KW43"/>
<dbReference type="SUPFAM" id="SSF55729">
    <property type="entry name" value="Acyl-CoA N-acyltransferases (Nat)"/>
    <property type="match status" value="1"/>
</dbReference>
<dbReference type="CDD" id="cd04301">
    <property type="entry name" value="NAT_SF"/>
    <property type="match status" value="1"/>
</dbReference>
<dbReference type="GO" id="GO:0008080">
    <property type="term" value="F:N-acetyltransferase activity"/>
    <property type="evidence" value="ECO:0007669"/>
    <property type="project" value="InterPro"/>
</dbReference>
<dbReference type="InterPro" id="IPR045039">
    <property type="entry name" value="NSI-like"/>
</dbReference>
<dbReference type="PANTHER" id="PTHR43626">
    <property type="entry name" value="ACYL-COA N-ACYLTRANSFERASE"/>
    <property type="match status" value="1"/>
</dbReference>
<name>A0A918KW43_9DEIO</name>
<keyword evidence="1" id="KW-0808">Transferase</keyword>
<dbReference type="Gene3D" id="3.40.630.30">
    <property type="match status" value="1"/>
</dbReference>
<dbReference type="Pfam" id="PF00583">
    <property type="entry name" value="Acetyltransf_1"/>
    <property type="match status" value="1"/>
</dbReference>
<dbReference type="EMBL" id="BMQL01000074">
    <property type="protein sequence ID" value="GGR36638.1"/>
    <property type="molecule type" value="Genomic_DNA"/>
</dbReference>
<reference evidence="4" key="2">
    <citation type="submission" date="2020-09" db="EMBL/GenBank/DDBJ databases">
        <authorList>
            <person name="Sun Q."/>
            <person name="Ohkuma M."/>
        </authorList>
    </citation>
    <scope>NUCLEOTIDE SEQUENCE</scope>
    <source>
        <strain evidence="4">JCM 31311</strain>
    </source>
</reference>
<dbReference type="PANTHER" id="PTHR43626:SF4">
    <property type="entry name" value="GCN5-RELATED N-ACETYLTRANSFERASE 2, CHLOROPLASTIC"/>
    <property type="match status" value="1"/>
</dbReference>
<sequence length="133" mass="14935">MVRSTNDPTLVTREQVEGFFIGWPNPPQPETLLRLLQGSYRVILALDGDQVVGFVTAISDGVLSAYIPLLEVLPSHQGRGIGTELTRRILDDLTNLYMIDVMCDKEVAPFYERLGLRRATGVIRRNYSRQSGE</sequence>
<dbReference type="PROSITE" id="PS51186">
    <property type="entry name" value="GNAT"/>
    <property type="match status" value="1"/>
</dbReference>
<dbReference type="RefSeq" id="WP_189093532.1">
    <property type="nucleotide sequence ID" value="NZ_BMQL01000074.1"/>
</dbReference>
<dbReference type="Proteomes" id="UP000603865">
    <property type="component" value="Unassembled WGS sequence"/>
</dbReference>
<keyword evidence="5" id="KW-1185">Reference proteome</keyword>
<proteinExistence type="predicted"/>
<protein>
    <submittedName>
        <fullName evidence="4">N-acetyltransferase</fullName>
    </submittedName>
</protein>
<keyword evidence="2" id="KW-0012">Acyltransferase</keyword>
<evidence type="ECO:0000259" key="3">
    <source>
        <dbReference type="PROSITE" id="PS51186"/>
    </source>
</evidence>
<comment type="caution">
    <text evidence="4">The sequence shown here is derived from an EMBL/GenBank/DDBJ whole genome shotgun (WGS) entry which is preliminary data.</text>
</comment>
<organism evidence="4 5">
    <name type="scientific">Deinococcus ruber</name>
    <dbReference type="NCBI Taxonomy" id="1848197"/>
    <lineage>
        <taxon>Bacteria</taxon>
        <taxon>Thermotogati</taxon>
        <taxon>Deinococcota</taxon>
        <taxon>Deinococci</taxon>
        <taxon>Deinococcales</taxon>
        <taxon>Deinococcaceae</taxon>
        <taxon>Deinococcus</taxon>
    </lineage>
</organism>
<evidence type="ECO:0000256" key="2">
    <source>
        <dbReference type="ARBA" id="ARBA00023315"/>
    </source>
</evidence>
<evidence type="ECO:0000256" key="1">
    <source>
        <dbReference type="ARBA" id="ARBA00022679"/>
    </source>
</evidence>
<evidence type="ECO:0000313" key="4">
    <source>
        <dbReference type="EMBL" id="GGR36638.1"/>
    </source>
</evidence>
<dbReference type="InterPro" id="IPR000182">
    <property type="entry name" value="GNAT_dom"/>
</dbReference>
<dbReference type="GO" id="GO:0005737">
    <property type="term" value="C:cytoplasm"/>
    <property type="evidence" value="ECO:0007669"/>
    <property type="project" value="TreeGrafter"/>
</dbReference>